<comment type="cofactor">
    <cofactor evidence="8">
        <name>S-adenosyl-L-methionine</name>
        <dbReference type="ChEBI" id="CHEBI:59789"/>
    </cofactor>
    <text evidence="8">Binds 1 S-adenosyl-L-methionine per subunit.</text>
</comment>
<evidence type="ECO:0000256" key="7">
    <source>
        <dbReference type="ARBA" id="ARBA00023239"/>
    </source>
</evidence>
<feature type="binding site" evidence="8">
    <location>
        <position position="71"/>
    </location>
    <ligand>
        <name>S-adenosyl-L-methionine</name>
        <dbReference type="ChEBI" id="CHEBI:59789"/>
    </ligand>
</feature>
<dbReference type="InterPro" id="IPR013785">
    <property type="entry name" value="Aldolase_TIM"/>
</dbReference>
<evidence type="ECO:0000256" key="2">
    <source>
        <dbReference type="ARBA" id="ARBA00022691"/>
    </source>
</evidence>
<keyword evidence="2 8" id="KW-0949">S-adenosyl-L-methionine</keyword>
<protein>
    <recommendedName>
        <fullName evidence="8">7-carboxy-7-deazaguanine synthase</fullName>
        <shortName evidence="8">CDG synthase</shortName>
        <ecNumber evidence="8">4.3.99.3</ecNumber>
    </recommendedName>
    <alternativeName>
        <fullName evidence="8">Queuosine biosynthesis protein QueE</fullName>
    </alternativeName>
</protein>
<evidence type="ECO:0000313" key="10">
    <source>
        <dbReference type="EMBL" id="CBK40025.1"/>
    </source>
</evidence>
<dbReference type="PANTHER" id="PTHR42836">
    <property type="entry name" value="7-CARBOXY-7-DEAZAGUANINE SYNTHASE"/>
    <property type="match status" value="1"/>
</dbReference>
<evidence type="ECO:0000256" key="1">
    <source>
        <dbReference type="ARBA" id="ARBA00022485"/>
    </source>
</evidence>
<dbReference type="GO" id="GO:0051539">
    <property type="term" value="F:4 iron, 4 sulfur cluster binding"/>
    <property type="evidence" value="ECO:0007669"/>
    <property type="project" value="UniProtKB-UniRule"/>
</dbReference>
<evidence type="ECO:0000259" key="9">
    <source>
        <dbReference type="PROSITE" id="PS51918"/>
    </source>
</evidence>
<dbReference type="GO" id="GO:1904047">
    <property type="term" value="F:S-adenosyl-L-methionine binding"/>
    <property type="evidence" value="ECO:0007669"/>
    <property type="project" value="UniProtKB-UniRule"/>
</dbReference>
<feature type="binding site" evidence="8">
    <location>
        <position position="34"/>
    </location>
    <ligand>
        <name>[4Fe-4S] cluster</name>
        <dbReference type="ChEBI" id="CHEBI:49883"/>
        <note>4Fe-4S-S-AdoMet</note>
    </ligand>
</feature>
<dbReference type="PIRSF" id="PIRSF000370">
    <property type="entry name" value="QueE"/>
    <property type="match status" value="1"/>
</dbReference>
<dbReference type="OrthoDB" id="9792276at2"/>
<dbReference type="EMBL" id="FP929003">
    <property type="protein sequence ID" value="CBK40025.1"/>
    <property type="molecule type" value="Genomic_DNA"/>
</dbReference>
<dbReference type="PROSITE" id="PS51918">
    <property type="entry name" value="RADICAL_SAM"/>
    <property type="match status" value="1"/>
</dbReference>
<feature type="binding site" evidence="8">
    <location>
        <position position="30"/>
    </location>
    <ligand>
        <name>[4Fe-4S] cluster</name>
        <dbReference type="ChEBI" id="CHEBI:49883"/>
        <note>4Fe-4S-S-AdoMet</note>
    </ligand>
</feature>
<comment type="pathway">
    <text evidence="8">Purine metabolism; 7-cyano-7-deazaguanine biosynthesis.</text>
</comment>
<dbReference type="UniPathway" id="UPA00391"/>
<evidence type="ECO:0000256" key="3">
    <source>
        <dbReference type="ARBA" id="ARBA00022723"/>
    </source>
</evidence>
<dbReference type="GO" id="GO:0000287">
    <property type="term" value="F:magnesium ion binding"/>
    <property type="evidence" value="ECO:0007669"/>
    <property type="project" value="UniProtKB-UniRule"/>
</dbReference>
<dbReference type="AlphaFoldDB" id="D8P9W6"/>
<feature type="binding site" evidence="8">
    <location>
        <position position="26"/>
    </location>
    <ligand>
        <name>substrate</name>
    </ligand>
</feature>
<keyword evidence="1 8" id="KW-0004">4Fe-4S</keyword>
<comment type="similarity">
    <text evidence="8">Belongs to the radical SAM superfamily. 7-carboxy-7-deazaguanine synthase family.</text>
</comment>
<dbReference type="HAMAP" id="MF_00917">
    <property type="entry name" value="QueE"/>
    <property type="match status" value="1"/>
</dbReference>
<evidence type="ECO:0000256" key="8">
    <source>
        <dbReference type="HAMAP-Rule" id="MF_00917"/>
    </source>
</evidence>
<dbReference type="KEGG" id="nde:NIDE0244"/>
<comment type="cofactor">
    <cofactor evidence="8">
        <name>Mg(2+)</name>
        <dbReference type="ChEBI" id="CHEBI:18420"/>
    </cofactor>
</comment>
<keyword evidence="5 8" id="KW-0408">Iron</keyword>
<feature type="binding site" evidence="8">
    <location>
        <position position="69"/>
    </location>
    <ligand>
        <name>substrate</name>
    </ligand>
</feature>
<feature type="binding site" evidence="8">
    <location>
        <begin position="36"/>
        <end position="38"/>
    </location>
    <ligand>
        <name>S-adenosyl-L-methionine</name>
        <dbReference type="ChEBI" id="CHEBI:59789"/>
    </ligand>
</feature>
<sequence>MVKVTEIFHSIQGESTYAGRPCVFVRLTGCPLRCTWCDTAYAFYGGRDLTIDDIVNQVRAFSCDLVEVTGGEPLSQPASLPLLTRLCDEGFEVLVETSGAIETIGVDRRVHVILDVKCPGSGMTDRMCWSNLDRLAPQDEVKFVIKDRVDYEWAREVLHRHELPGRCTVLMSPVFGEVEVRYLAEWILADKLPVRFQLQMHKFIWAPDMRGV</sequence>
<dbReference type="NCBIfam" id="TIGR04349">
    <property type="entry name" value="rSAM_QueE_gams"/>
    <property type="match status" value="1"/>
</dbReference>
<keyword evidence="3 8" id="KW-0479">Metal-binding</keyword>
<organism evidence="10 11">
    <name type="scientific">Nitrospira defluvii</name>
    <dbReference type="NCBI Taxonomy" id="330214"/>
    <lineage>
        <taxon>Bacteria</taxon>
        <taxon>Pseudomonadati</taxon>
        <taxon>Nitrospirota</taxon>
        <taxon>Nitrospiria</taxon>
        <taxon>Nitrospirales</taxon>
        <taxon>Nitrospiraceae</taxon>
        <taxon>Nitrospira</taxon>
    </lineage>
</organism>
<dbReference type="InterPro" id="IPR058240">
    <property type="entry name" value="rSAM_sf"/>
</dbReference>
<accession>D8P9W6</accession>
<reference evidence="10 11" key="1">
    <citation type="journal article" date="2010" name="Proc. Natl. Acad. Sci. U.S.A.">
        <title>A Nitrospira metagenome illuminates the physiology and evolution of globally important nitrite-oxidizing bacteria.</title>
        <authorList>
            <person name="Lucker S."/>
            <person name="Wagner M."/>
            <person name="Maixner F."/>
            <person name="Pelletier E."/>
            <person name="Koch H."/>
            <person name="Vacherie B."/>
            <person name="Rattei T."/>
            <person name="Sinninghe Damste J."/>
            <person name="Spieck E."/>
            <person name="Le Paslier D."/>
            <person name="Daims H."/>
        </authorList>
    </citation>
    <scope>NUCLEOTIDE SEQUENCE [LARGE SCALE GENOMIC DNA]</scope>
</reference>
<dbReference type="Gene3D" id="3.20.20.70">
    <property type="entry name" value="Aldolase class I"/>
    <property type="match status" value="1"/>
</dbReference>
<comment type="subunit">
    <text evidence="8">Homodimer.</text>
</comment>
<comment type="caution">
    <text evidence="8">Lacks conserved residue(s) required for the propagation of feature annotation.</text>
</comment>
<dbReference type="STRING" id="330214.NIDE0244"/>
<keyword evidence="6 8" id="KW-0411">Iron-sulfur</keyword>
<comment type="catalytic activity">
    <reaction evidence="8">
        <text>6-carboxy-5,6,7,8-tetrahydropterin + H(+) = 7-carboxy-7-carbaguanine + NH4(+)</text>
        <dbReference type="Rhea" id="RHEA:27974"/>
        <dbReference type="ChEBI" id="CHEBI:15378"/>
        <dbReference type="ChEBI" id="CHEBI:28938"/>
        <dbReference type="ChEBI" id="CHEBI:61032"/>
        <dbReference type="ChEBI" id="CHEBI:61036"/>
        <dbReference type="EC" id="4.3.99.3"/>
    </reaction>
</comment>
<dbReference type="InterPro" id="IPR027621">
    <property type="entry name" value="rSAM_QueE_gams"/>
</dbReference>
<dbReference type="EC" id="4.3.99.3" evidence="8"/>
<dbReference type="HOGENOM" id="CLU_066739_2_0_0"/>
<keyword evidence="11" id="KW-1185">Reference proteome</keyword>
<evidence type="ECO:0000256" key="6">
    <source>
        <dbReference type="ARBA" id="ARBA00023014"/>
    </source>
</evidence>
<comment type="function">
    <text evidence="8">Catalyzes the complex heterocyclic radical-mediated conversion of 6-carboxy-5,6,7,8-tetrahydropterin (CPH4) to 7-carboxy-7-deazaguanine (CDG), a step common to the biosynthetic pathways of all 7-deazapurine-containing compounds.</text>
</comment>
<dbReference type="GO" id="GO:0008616">
    <property type="term" value="P:tRNA queuosine(34) biosynthetic process"/>
    <property type="evidence" value="ECO:0007669"/>
    <property type="project" value="UniProtKB-UniRule"/>
</dbReference>
<dbReference type="InterPro" id="IPR007197">
    <property type="entry name" value="rSAM"/>
</dbReference>
<gene>
    <name evidence="8" type="primary">queE</name>
    <name evidence="10" type="ORF">NIDE0244</name>
</gene>
<feature type="binding site" evidence="8">
    <location>
        <position position="37"/>
    </location>
    <ligand>
        <name>[4Fe-4S] cluster</name>
        <dbReference type="ChEBI" id="CHEBI:49883"/>
        <note>4Fe-4S-S-AdoMet</note>
    </ligand>
</feature>
<dbReference type="PANTHER" id="PTHR42836:SF1">
    <property type="entry name" value="7-CARBOXY-7-DEAZAGUANINE SYNTHASE"/>
    <property type="match status" value="1"/>
</dbReference>
<feature type="binding site" evidence="8">
    <location>
        <position position="39"/>
    </location>
    <ligand>
        <name>Mg(2+)</name>
        <dbReference type="ChEBI" id="CHEBI:18420"/>
    </ligand>
</feature>
<evidence type="ECO:0000256" key="4">
    <source>
        <dbReference type="ARBA" id="ARBA00022842"/>
    </source>
</evidence>
<keyword evidence="4 8" id="KW-0460">Magnesium</keyword>
<feature type="domain" description="Radical SAM core" evidence="9">
    <location>
        <begin position="17"/>
        <end position="212"/>
    </location>
</feature>
<dbReference type="CDD" id="cd01335">
    <property type="entry name" value="Radical_SAM"/>
    <property type="match status" value="1"/>
</dbReference>
<evidence type="ECO:0000256" key="5">
    <source>
        <dbReference type="ARBA" id="ARBA00023004"/>
    </source>
</evidence>
<evidence type="ECO:0000313" key="11">
    <source>
        <dbReference type="Proteomes" id="UP000001660"/>
    </source>
</evidence>
<proteinExistence type="inferred from homology"/>
<keyword evidence="7 8" id="KW-0456">Lyase</keyword>
<dbReference type="SFLD" id="SFLDS00029">
    <property type="entry name" value="Radical_SAM"/>
    <property type="match status" value="1"/>
</dbReference>
<dbReference type="SUPFAM" id="SSF102114">
    <property type="entry name" value="Radical SAM enzymes"/>
    <property type="match status" value="1"/>
</dbReference>
<comment type="cofactor">
    <cofactor evidence="8">
        <name>[4Fe-4S] cluster</name>
        <dbReference type="ChEBI" id="CHEBI:49883"/>
    </cofactor>
    <text evidence="8">Binds 1 [4Fe-4S] cluster. The cluster is coordinated with 3 cysteines and an exchangeable S-adenosyl-L-methionine.</text>
</comment>
<name>D8P9W6_9BACT</name>
<dbReference type="Pfam" id="PF04055">
    <property type="entry name" value="Radical_SAM"/>
    <property type="match status" value="1"/>
</dbReference>
<dbReference type="Proteomes" id="UP000001660">
    <property type="component" value="Chromosome"/>
</dbReference>
<dbReference type="eggNOG" id="COG0602">
    <property type="taxonomic scope" value="Bacteria"/>
</dbReference>
<dbReference type="GO" id="GO:0016840">
    <property type="term" value="F:carbon-nitrogen lyase activity"/>
    <property type="evidence" value="ECO:0007669"/>
    <property type="project" value="UniProtKB-UniRule"/>
</dbReference>
<keyword evidence="8" id="KW-0671">Queuosine biosynthesis</keyword>
<feature type="binding site" evidence="8">
    <location>
        <begin position="11"/>
        <end position="13"/>
    </location>
    <ligand>
        <name>substrate</name>
    </ligand>
</feature>
<dbReference type="InterPro" id="IPR024924">
    <property type="entry name" value="7-CO-7-deazaguanine_synth-like"/>
</dbReference>